<dbReference type="Pfam" id="PF01266">
    <property type="entry name" value="DAO"/>
    <property type="match status" value="1"/>
</dbReference>
<dbReference type="Gene3D" id="3.50.50.60">
    <property type="entry name" value="FAD/NAD(P)-binding domain"/>
    <property type="match status" value="1"/>
</dbReference>
<keyword evidence="4" id="KW-0560">Oxidoreductase</keyword>
<reference evidence="6 7" key="1">
    <citation type="submission" date="2020-04" db="EMBL/GenBank/DDBJ databases">
        <authorList>
            <person name="Klaysubun C."/>
            <person name="Duangmal K."/>
            <person name="Lipun K."/>
        </authorList>
    </citation>
    <scope>NUCLEOTIDE SEQUENCE [LARGE SCALE GENOMIC DNA]</scope>
    <source>
        <strain evidence="6 7">JCM 11839</strain>
    </source>
</reference>
<evidence type="ECO:0000256" key="4">
    <source>
        <dbReference type="ARBA" id="ARBA00023002"/>
    </source>
</evidence>
<comment type="caution">
    <text evidence="6">The sequence shown here is derived from an EMBL/GenBank/DDBJ whole genome shotgun (WGS) entry which is preliminary data.</text>
</comment>
<accession>A0ABX1RC88</accession>
<dbReference type="InterPro" id="IPR045170">
    <property type="entry name" value="MTOX"/>
</dbReference>
<dbReference type="Gene3D" id="3.30.9.10">
    <property type="entry name" value="D-Amino Acid Oxidase, subunit A, domain 2"/>
    <property type="match status" value="1"/>
</dbReference>
<evidence type="ECO:0000313" key="7">
    <source>
        <dbReference type="Proteomes" id="UP001296706"/>
    </source>
</evidence>
<keyword evidence="2" id="KW-0285">Flavoprotein</keyword>
<evidence type="ECO:0000313" key="6">
    <source>
        <dbReference type="EMBL" id="NMH76838.1"/>
    </source>
</evidence>
<comment type="cofactor">
    <cofactor evidence="1">
        <name>FAD</name>
        <dbReference type="ChEBI" id="CHEBI:57692"/>
    </cofactor>
</comment>
<evidence type="ECO:0000256" key="1">
    <source>
        <dbReference type="ARBA" id="ARBA00001974"/>
    </source>
</evidence>
<feature type="domain" description="FAD dependent oxidoreductase" evidence="5">
    <location>
        <begin position="2"/>
        <end position="330"/>
    </location>
</feature>
<organism evidence="6 7">
    <name type="scientific">Pseudonocardia xinjiangensis</name>
    <dbReference type="NCBI Taxonomy" id="75289"/>
    <lineage>
        <taxon>Bacteria</taxon>
        <taxon>Bacillati</taxon>
        <taxon>Actinomycetota</taxon>
        <taxon>Actinomycetes</taxon>
        <taxon>Pseudonocardiales</taxon>
        <taxon>Pseudonocardiaceae</taxon>
        <taxon>Pseudonocardia</taxon>
    </lineage>
</organism>
<keyword evidence="7" id="KW-1185">Reference proteome</keyword>
<name>A0ABX1RC88_9PSEU</name>
<dbReference type="InterPro" id="IPR006076">
    <property type="entry name" value="FAD-dep_OxRdtase"/>
</dbReference>
<evidence type="ECO:0000256" key="2">
    <source>
        <dbReference type="ARBA" id="ARBA00022630"/>
    </source>
</evidence>
<sequence length="346" mass="35919">MRVAVVGAGVVGLSTTAELLRRGVDVVCHERAGGPMAQRSAGSSRIFRLAHPTPDLVRLAQAAREGFGRWEQASHTAMIAPGGCVISGDQVPGWAAAMAAAGAAHEIVDGRSGRLRLPARRPPSAALVDPSGGVIDVDAVRAHLIEVTSGAVVQDHVYALEDTPTGATVWSSAGTARFDAVLLTAGAGTSPLAAQVGIYTPPALAHHVRFTFPVDPAVSWQCWIDKPSAGLATYQHRSGPGRWAVGGSIDPGQVAWEAGRDAATAASRDAVLRYAREHLAVEPRVVDTLYCVTTPGLADGFEFRRHGAILAVSGENLFKFAPLLGEVLAEACTGGSTPAVADLARR</sequence>
<evidence type="ECO:0000259" key="5">
    <source>
        <dbReference type="Pfam" id="PF01266"/>
    </source>
</evidence>
<dbReference type="EMBL" id="JAAXKY010000014">
    <property type="protein sequence ID" value="NMH76838.1"/>
    <property type="molecule type" value="Genomic_DNA"/>
</dbReference>
<keyword evidence="3" id="KW-0274">FAD</keyword>
<dbReference type="InterPro" id="IPR036188">
    <property type="entry name" value="FAD/NAD-bd_sf"/>
</dbReference>
<gene>
    <name evidence="6" type="ORF">HF577_06960</name>
</gene>
<dbReference type="PANTHER" id="PTHR10961:SF46">
    <property type="entry name" value="PEROXISOMAL SARCOSINE OXIDASE"/>
    <property type="match status" value="1"/>
</dbReference>
<protein>
    <submittedName>
        <fullName evidence="6">FAD-dependent oxidoreductase</fullName>
    </submittedName>
</protein>
<dbReference type="RefSeq" id="WP_169394915.1">
    <property type="nucleotide sequence ID" value="NZ_BAAAJH010000050.1"/>
</dbReference>
<dbReference type="PANTHER" id="PTHR10961">
    <property type="entry name" value="PEROXISOMAL SARCOSINE OXIDASE"/>
    <property type="match status" value="1"/>
</dbReference>
<dbReference type="SUPFAM" id="SSF51905">
    <property type="entry name" value="FAD/NAD(P)-binding domain"/>
    <property type="match status" value="1"/>
</dbReference>
<proteinExistence type="predicted"/>
<dbReference type="Proteomes" id="UP001296706">
    <property type="component" value="Unassembled WGS sequence"/>
</dbReference>
<evidence type="ECO:0000256" key="3">
    <source>
        <dbReference type="ARBA" id="ARBA00022827"/>
    </source>
</evidence>